<dbReference type="InterPro" id="IPR002737">
    <property type="entry name" value="MEMO1_fam"/>
</dbReference>
<evidence type="ECO:0000256" key="1">
    <source>
        <dbReference type="ARBA" id="ARBA00006315"/>
    </source>
</evidence>
<dbReference type="CDD" id="cd07361">
    <property type="entry name" value="MEMO_like"/>
    <property type="match status" value="1"/>
</dbReference>
<organism evidence="2">
    <name type="scientific">Attheya septentrionalis</name>
    <dbReference type="NCBI Taxonomy" id="420275"/>
    <lineage>
        <taxon>Eukaryota</taxon>
        <taxon>Sar</taxon>
        <taxon>Stramenopiles</taxon>
        <taxon>Ochrophyta</taxon>
        <taxon>Bacillariophyta</taxon>
        <taxon>Coscinodiscophyceae</taxon>
        <taxon>Chaetocerotophycidae</taxon>
        <taxon>Chaetocerotales</taxon>
        <taxon>Attheyaceae</taxon>
        <taxon>Attheya</taxon>
    </lineage>
</organism>
<dbReference type="HAMAP" id="MF_00055">
    <property type="entry name" value="MEMO1"/>
    <property type="match status" value="1"/>
</dbReference>
<dbReference type="AlphaFoldDB" id="A0A7S2XRE3"/>
<evidence type="ECO:0008006" key="3">
    <source>
        <dbReference type="Google" id="ProtNLM"/>
    </source>
</evidence>
<name>A0A7S2XRE3_9STRA</name>
<dbReference type="Pfam" id="PF01875">
    <property type="entry name" value="Memo"/>
    <property type="match status" value="1"/>
</dbReference>
<accession>A0A7S2XRE3</accession>
<dbReference type="EMBL" id="HBHQ01021881">
    <property type="protein sequence ID" value="CAD9822952.1"/>
    <property type="molecule type" value="Transcribed_RNA"/>
</dbReference>
<reference evidence="2" key="1">
    <citation type="submission" date="2021-01" db="EMBL/GenBank/DDBJ databases">
        <authorList>
            <person name="Corre E."/>
            <person name="Pelletier E."/>
            <person name="Niang G."/>
            <person name="Scheremetjew M."/>
            <person name="Finn R."/>
            <person name="Kale V."/>
            <person name="Holt S."/>
            <person name="Cochrane G."/>
            <person name="Meng A."/>
            <person name="Brown T."/>
            <person name="Cohen L."/>
        </authorList>
    </citation>
    <scope>NUCLEOTIDE SEQUENCE</scope>
    <source>
        <strain evidence="2">CCMP2084</strain>
    </source>
</reference>
<evidence type="ECO:0000313" key="2">
    <source>
        <dbReference type="EMBL" id="CAD9822952.1"/>
    </source>
</evidence>
<sequence>MGSSAGAFSTTSRRRAHHAGSWYSSDPQELDIQLSDNLAQVSEEDESVRNARGLIAPHAGYSYSGPTAAYAYRSLQDAAPSIRTVVVLHPSHHVWLDGCALSRATVLETPLGNLEVDEDLRNELLATENFSVMTLKEDEEEHSGEMQYPYIAKVAPHVKVLPIMVGSISTALESKIGALLAPFLARSHIFTAVSSDFCHWGSRFGYTPTGEPTKHIFEHIEWLDRTGMDHISLQDPGAFATYLKQYSNTICGRHPIAVWLHAVKVNKEVGREKVEISFVRYAQSSQVKSKRDSSVSYASAVARISS</sequence>
<protein>
    <recommendedName>
        <fullName evidence="3">Protein MEMO1</fullName>
    </recommendedName>
</protein>
<dbReference type="PANTHER" id="PTHR11060:SF0">
    <property type="entry name" value="PROTEIN MEMO1"/>
    <property type="match status" value="1"/>
</dbReference>
<gene>
    <name evidence="2" type="ORF">ASEP1449_LOCUS14786</name>
</gene>
<comment type="similarity">
    <text evidence="1">Belongs to the MEMO1 family.</text>
</comment>
<dbReference type="NCBIfam" id="TIGR04336">
    <property type="entry name" value="AmmeMemoSam_B"/>
    <property type="match status" value="1"/>
</dbReference>
<dbReference type="PANTHER" id="PTHR11060">
    <property type="entry name" value="PROTEIN MEMO1"/>
    <property type="match status" value="1"/>
</dbReference>
<proteinExistence type="inferred from homology"/>
<dbReference type="Gene3D" id="3.40.830.10">
    <property type="entry name" value="LigB-like"/>
    <property type="match status" value="1"/>
</dbReference>